<dbReference type="GO" id="GO:0030246">
    <property type="term" value="F:carbohydrate binding"/>
    <property type="evidence" value="ECO:0007669"/>
    <property type="project" value="InterPro"/>
</dbReference>
<organism evidence="2 3">
    <name type="scientific">Horticoccus luteus</name>
    <dbReference type="NCBI Taxonomy" id="2862869"/>
    <lineage>
        <taxon>Bacteria</taxon>
        <taxon>Pseudomonadati</taxon>
        <taxon>Verrucomicrobiota</taxon>
        <taxon>Opitutia</taxon>
        <taxon>Opitutales</taxon>
        <taxon>Opitutaceae</taxon>
        <taxon>Horticoccus</taxon>
    </lineage>
</organism>
<dbReference type="Proteomes" id="UP000825051">
    <property type="component" value="Chromosome"/>
</dbReference>
<gene>
    <name evidence="2" type="ORF">K0B96_07070</name>
</gene>
<accession>A0A8F9XL56</accession>
<dbReference type="InterPro" id="IPR052721">
    <property type="entry name" value="ET_Amicyanin"/>
</dbReference>
<dbReference type="Gene3D" id="2.60.40.420">
    <property type="entry name" value="Cupredoxins - blue copper proteins"/>
    <property type="match status" value="1"/>
</dbReference>
<dbReference type="RefSeq" id="WP_220165439.1">
    <property type="nucleotide sequence ID" value="NZ_CP080507.1"/>
</dbReference>
<dbReference type="KEGG" id="ole:K0B96_07070"/>
<dbReference type="SUPFAM" id="SSF49503">
    <property type="entry name" value="Cupredoxins"/>
    <property type="match status" value="1"/>
</dbReference>
<dbReference type="Gene3D" id="2.60.40.1120">
    <property type="entry name" value="Carboxypeptidase-like, regulatory domain"/>
    <property type="match status" value="1"/>
</dbReference>
<protein>
    <recommendedName>
        <fullName evidence="1">Rhamnogalacturonan lyase domain-containing protein</fullName>
    </recommendedName>
</protein>
<dbReference type="PANTHER" id="PTHR36507">
    <property type="entry name" value="BLL1555 PROTEIN"/>
    <property type="match status" value="1"/>
</dbReference>
<evidence type="ECO:0000313" key="2">
    <source>
        <dbReference type="EMBL" id="QYM80363.1"/>
    </source>
</evidence>
<feature type="domain" description="Rhamnogalacturonan lyase" evidence="1">
    <location>
        <begin position="170"/>
        <end position="212"/>
    </location>
</feature>
<dbReference type="InterPro" id="IPR008972">
    <property type="entry name" value="Cupredoxin"/>
</dbReference>
<reference evidence="2" key="1">
    <citation type="submission" date="2021-08" db="EMBL/GenBank/DDBJ databases">
        <title>Genome of a novel bacterium of the phylum Verrucomicrobia, Oleiharenicola sp. KSB-15.</title>
        <authorList>
            <person name="Chung J.-H."/>
            <person name="Ahn J.-H."/>
            <person name="Yoon Y."/>
            <person name="Kim D.-Y."/>
            <person name="An S.-H."/>
            <person name="Park I."/>
            <person name="Yeon J."/>
        </authorList>
    </citation>
    <scope>NUCLEOTIDE SEQUENCE</scope>
    <source>
        <strain evidence="2">KSB-15</strain>
    </source>
</reference>
<dbReference type="InterPro" id="IPR029413">
    <property type="entry name" value="RG-lyase_II"/>
</dbReference>
<sequence length="228" mass="25050">MRHWQTLLIGGIWAAAAIVAAGGTITGTVSAKGMLPTSDAGEGGGAYASRRYKFVEKMDYVHLRDFVVSIDEPMANIAPASAAMAVTMQKDASFDPHVLPIAVGTTVRWPNEDDIFHNVFSMSDAKEFDLGYYKKEKTPEIVFDKVGRVDVFCAIHTRMHCIILVLPNPYFAKTDARGRFIIKDVPPGTYKLKAWHERLPSAVQEVVVPAEGEVHVDFVLGLGALPKY</sequence>
<dbReference type="AlphaFoldDB" id="A0A8F9XL56"/>
<dbReference type="PANTHER" id="PTHR36507:SF1">
    <property type="entry name" value="BLL1555 PROTEIN"/>
    <property type="match status" value="1"/>
</dbReference>
<keyword evidence="3" id="KW-1185">Reference proteome</keyword>
<dbReference type="InterPro" id="IPR013784">
    <property type="entry name" value="Carb-bd-like_fold"/>
</dbReference>
<dbReference type="EMBL" id="CP080507">
    <property type="protein sequence ID" value="QYM80363.1"/>
    <property type="molecule type" value="Genomic_DNA"/>
</dbReference>
<evidence type="ECO:0000259" key="1">
    <source>
        <dbReference type="Pfam" id="PF14686"/>
    </source>
</evidence>
<dbReference type="Pfam" id="PF14686">
    <property type="entry name" value="fn3_3"/>
    <property type="match status" value="1"/>
</dbReference>
<dbReference type="SUPFAM" id="SSF49452">
    <property type="entry name" value="Starch-binding domain-like"/>
    <property type="match status" value="1"/>
</dbReference>
<proteinExistence type="predicted"/>
<evidence type="ECO:0000313" key="3">
    <source>
        <dbReference type="Proteomes" id="UP000825051"/>
    </source>
</evidence>
<name>A0A8F9XL56_9BACT</name>